<dbReference type="InParanoid" id="A0A0D8JS08"/>
<reference evidence="3" key="2">
    <citation type="journal article" date="2010" name="Genome Res.">
        <title>Population genomic sequencing of Coccidioides fungi reveals recent hybridization and transposon control.</title>
        <authorList>
            <person name="Neafsey D.E."/>
            <person name="Barker B.M."/>
            <person name="Sharpton T.J."/>
            <person name="Stajich J.E."/>
            <person name="Park D.J."/>
            <person name="Whiston E."/>
            <person name="Hung C.-Y."/>
            <person name="McMahan C."/>
            <person name="White J."/>
            <person name="Sykes S."/>
            <person name="Heiman D."/>
            <person name="Young S."/>
            <person name="Zeng Q."/>
            <person name="Abouelleil A."/>
            <person name="Aftuck L."/>
            <person name="Bessette D."/>
            <person name="Brown A."/>
            <person name="FitzGerald M."/>
            <person name="Lui A."/>
            <person name="Macdonald J.P."/>
            <person name="Priest M."/>
            <person name="Orbach M.J."/>
            <person name="Galgiani J.N."/>
            <person name="Kirkland T.N."/>
            <person name="Cole G.T."/>
            <person name="Birren B.W."/>
            <person name="Henn M.R."/>
            <person name="Taylor J.W."/>
            <person name="Rounsley S.D."/>
        </authorList>
    </citation>
    <scope>GENOME REANNOTATION</scope>
    <source>
        <strain evidence="3">RS</strain>
    </source>
</reference>
<reference evidence="3" key="1">
    <citation type="journal article" date="2009" name="Genome Res.">
        <title>Comparative genomic analyses of the human fungal pathogens Coccidioides and their relatives.</title>
        <authorList>
            <person name="Sharpton T.J."/>
            <person name="Stajich J.E."/>
            <person name="Rounsley S.D."/>
            <person name="Gardner M.J."/>
            <person name="Wortman J.R."/>
            <person name="Jordar V.S."/>
            <person name="Maiti R."/>
            <person name="Kodira C.D."/>
            <person name="Neafsey D.E."/>
            <person name="Zeng Q."/>
            <person name="Hung C.-Y."/>
            <person name="McMahan C."/>
            <person name="Muszewska A."/>
            <person name="Grynberg M."/>
            <person name="Mandel M.A."/>
            <person name="Kellner E.M."/>
            <person name="Barker B.M."/>
            <person name="Galgiani J.N."/>
            <person name="Orbach M.J."/>
            <person name="Kirkland T.N."/>
            <person name="Cole G.T."/>
            <person name="Henn M.R."/>
            <person name="Birren B.W."/>
            <person name="Taylor J.W."/>
        </authorList>
    </citation>
    <scope>NUCLEOTIDE SEQUENCE [LARGE SCALE GENOMIC DNA]</scope>
    <source>
        <strain evidence="3">RS</strain>
    </source>
</reference>
<protein>
    <submittedName>
        <fullName evidence="2">Uncharacterized protein</fullName>
    </submittedName>
</protein>
<proteinExistence type="predicted"/>
<gene>
    <name evidence="2" type="ORF">CIMG_10857</name>
</gene>
<dbReference type="AlphaFoldDB" id="A0A0D8JS08"/>
<dbReference type="KEGG" id="cim:CIMG_10857"/>
<keyword evidence="3" id="KW-1185">Reference proteome</keyword>
<dbReference type="Proteomes" id="UP000001261">
    <property type="component" value="Unassembled WGS sequence"/>
</dbReference>
<dbReference type="OrthoDB" id="2906425at2759"/>
<evidence type="ECO:0000256" key="1">
    <source>
        <dbReference type="SAM" id="Phobius"/>
    </source>
</evidence>
<evidence type="ECO:0000313" key="3">
    <source>
        <dbReference type="Proteomes" id="UP000001261"/>
    </source>
</evidence>
<dbReference type="VEuPathDB" id="FungiDB:CIMG_10857"/>
<dbReference type="RefSeq" id="XP_012214345.1">
    <property type="nucleotide sequence ID" value="XM_012358922.1"/>
</dbReference>
<dbReference type="EMBL" id="GG704911">
    <property type="protein sequence ID" value="KJF60082.1"/>
    <property type="molecule type" value="Genomic_DNA"/>
</dbReference>
<evidence type="ECO:0000313" key="2">
    <source>
        <dbReference type="EMBL" id="KJF60082.1"/>
    </source>
</evidence>
<keyword evidence="1" id="KW-0812">Transmembrane</keyword>
<feature type="transmembrane region" description="Helical" evidence="1">
    <location>
        <begin position="40"/>
        <end position="61"/>
    </location>
</feature>
<dbReference type="GeneID" id="24163458"/>
<keyword evidence="1" id="KW-1133">Transmembrane helix</keyword>
<organism evidence="2 3">
    <name type="scientific">Coccidioides immitis (strain RS)</name>
    <name type="common">Valley fever fungus</name>
    <dbReference type="NCBI Taxonomy" id="246410"/>
    <lineage>
        <taxon>Eukaryota</taxon>
        <taxon>Fungi</taxon>
        <taxon>Dikarya</taxon>
        <taxon>Ascomycota</taxon>
        <taxon>Pezizomycotina</taxon>
        <taxon>Eurotiomycetes</taxon>
        <taxon>Eurotiomycetidae</taxon>
        <taxon>Onygenales</taxon>
        <taxon>Onygenaceae</taxon>
        <taxon>Coccidioides</taxon>
    </lineage>
</organism>
<name>A0A0D8JS08_COCIM</name>
<sequence>MSASFCSSLVAECLLGLATGIWRFAPYYGQKGDKATYKDGSNFCAAVVALRVTTAFLLFAFPPMFLDDRVAASLQQSSKAARFNIHTLKRLQKAVAADPEIDLTSYFPKDYSRRLSEMRTPLLPPTITPISAATTSESTEEDIRVFLRPSEPTAIIFPLADSVRSLLEDADMSEALVGLMRRCEILWKSPFPRKKMVFKCDGNIVVKAIKDGLDYTEYTTLQYLEVHKPSVPAPRPSGLLRMNDVSLIFMTYTSTTTLAAIWAGLDISQKRSIQDQLNQILADLKSLPHPTGIFCSPLCPLLFSQSLSTGSDTPVFIRKQLGRLKGIQLSSERRSRGHQAMVHLGRNRLF</sequence>
<keyword evidence="1" id="KW-0472">Membrane</keyword>
<accession>A0A0D8JS08</accession>